<dbReference type="GO" id="GO:0008270">
    <property type="term" value="F:zinc ion binding"/>
    <property type="evidence" value="ECO:0007669"/>
    <property type="project" value="UniProtKB-KW"/>
</dbReference>
<keyword evidence="1" id="KW-0863">Zinc-finger</keyword>
<evidence type="ECO:0000256" key="1">
    <source>
        <dbReference type="PROSITE-ProRule" id="PRU00723"/>
    </source>
</evidence>
<feature type="compositionally biased region" description="Polar residues" evidence="2">
    <location>
        <begin position="31"/>
        <end position="54"/>
    </location>
</feature>
<dbReference type="Proteomes" id="UP001186944">
    <property type="component" value="Unassembled WGS sequence"/>
</dbReference>
<gene>
    <name evidence="4" type="ORF">FSP39_008465</name>
</gene>
<protein>
    <recommendedName>
        <fullName evidence="3">C3H1-type domain-containing protein</fullName>
    </recommendedName>
</protein>
<dbReference type="PANTHER" id="PTHR35558">
    <property type="entry name" value="SGNH_HYDRO DOMAIN-CONTAINING PROTEIN"/>
    <property type="match status" value="1"/>
</dbReference>
<accession>A0AA88XEW0</accession>
<evidence type="ECO:0000313" key="5">
    <source>
        <dbReference type="Proteomes" id="UP001186944"/>
    </source>
</evidence>
<sequence length="351" mass="39064">MGKSKATPRGTPARAPGRRVRRQPAHPYPVQSLNSTPPSSRRQWRVTGTSQTAPPQVDFGVPEIPGAEHSVNNQASGQPILSTEPVQGLGPSPGVAPQPFIPDAAPSSGNEHSSLSDNSVSAMSSIFDNVGEHVPLKLKEKIWNGQFIDLSLLLKSARDMTSELESGGEVILKDGKLVVQKHKSTKPLFNIHAWTSAFLVYMSLYLEKHPSRVQEMLKYMRDVRLAASRAPNQTAWVRCDEQFRLKRANNPQSSWGIIDNELWLVCMSTFRGENFFRGEKPNSNFQPHSQPTLDTDQKSVVSSTAKQICWRFNKGNCRFNRNCNFQHRCSTCGSNHPVFKCTASKPKFPTN</sequence>
<proteinExistence type="predicted"/>
<evidence type="ECO:0000256" key="2">
    <source>
        <dbReference type="SAM" id="MobiDB-lite"/>
    </source>
</evidence>
<keyword evidence="5" id="KW-1185">Reference proteome</keyword>
<name>A0AA88XEW0_PINIB</name>
<dbReference type="PROSITE" id="PS50103">
    <property type="entry name" value="ZF_C3H1"/>
    <property type="match status" value="1"/>
</dbReference>
<feature type="domain" description="C3H1-type" evidence="3">
    <location>
        <begin position="303"/>
        <end position="330"/>
    </location>
</feature>
<dbReference type="EMBL" id="VSWD01000013">
    <property type="protein sequence ID" value="KAK3084118.1"/>
    <property type="molecule type" value="Genomic_DNA"/>
</dbReference>
<keyword evidence="1" id="KW-0479">Metal-binding</keyword>
<reference evidence="4" key="1">
    <citation type="submission" date="2019-08" db="EMBL/GenBank/DDBJ databases">
        <title>The improved chromosome-level genome for the pearl oyster Pinctada fucata martensii using PacBio sequencing and Hi-C.</title>
        <authorList>
            <person name="Zheng Z."/>
        </authorList>
    </citation>
    <scope>NUCLEOTIDE SEQUENCE</scope>
    <source>
        <strain evidence="4">ZZ-2019</strain>
        <tissue evidence="4">Adductor muscle</tissue>
    </source>
</reference>
<feature type="zinc finger region" description="C3H1-type" evidence="1">
    <location>
        <begin position="303"/>
        <end position="330"/>
    </location>
</feature>
<dbReference type="InterPro" id="IPR000571">
    <property type="entry name" value="Znf_CCCH"/>
</dbReference>
<keyword evidence="1" id="KW-0862">Zinc</keyword>
<dbReference type="PANTHER" id="PTHR35558:SF1">
    <property type="entry name" value="ENDONUCLEASE_EXONUCLEASE_PHOSPHATASE DOMAIN-CONTAINING PROTEIN"/>
    <property type="match status" value="1"/>
</dbReference>
<feature type="compositionally biased region" description="Polar residues" evidence="2">
    <location>
        <begin position="70"/>
        <end position="85"/>
    </location>
</feature>
<feature type="region of interest" description="Disordered" evidence="2">
    <location>
        <begin position="1"/>
        <end position="117"/>
    </location>
</feature>
<feature type="compositionally biased region" description="Polar residues" evidence="2">
    <location>
        <begin position="107"/>
        <end position="117"/>
    </location>
</feature>
<evidence type="ECO:0000259" key="3">
    <source>
        <dbReference type="PROSITE" id="PS50103"/>
    </source>
</evidence>
<evidence type="ECO:0000313" key="4">
    <source>
        <dbReference type="EMBL" id="KAK3084118.1"/>
    </source>
</evidence>
<comment type="caution">
    <text evidence="4">The sequence shown here is derived from an EMBL/GenBank/DDBJ whole genome shotgun (WGS) entry which is preliminary data.</text>
</comment>
<organism evidence="4 5">
    <name type="scientific">Pinctada imbricata</name>
    <name type="common">Atlantic pearl-oyster</name>
    <name type="synonym">Pinctada martensii</name>
    <dbReference type="NCBI Taxonomy" id="66713"/>
    <lineage>
        <taxon>Eukaryota</taxon>
        <taxon>Metazoa</taxon>
        <taxon>Spiralia</taxon>
        <taxon>Lophotrochozoa</taxon>
        <taxon>Mollusca</taxon>
        <taxon>Bivalvia</taxon>
        <taxon>Autobranchia</taxon>
        <taxon>Pteriomorphia</taxon>
        <taxon>Pterioida</taxon>
        <taxon>Pterioidea</taxon>
        <taxon>Pteriidae</taxon>
        <taxon>Pinctada</taxon>
    </lineage>
</organism>
<dbReference type="AlphaFoldDB" id="A0AA88XEW0"/>